<dbReference type="RefSeq" id="WP_089875781.1">
    <property type="nucleotide sequence ID" value="NZ_FOYS01000001.1"/>
</dbReference>
<dbReference type="PANTHER" id="PTHR22893:SF123">
    <property type="entry name" value="NADH:FLAVIN OXIDOREDUCTASE_NADH OXIDASE N-TERMINAL DOMAIN-CONTAINING PROTEIN"/>
    <property type="match status" value="1"/>
</dbReference>
<proteinExistence type="predicted"/>
<evidence type="ECO:0000313" key="4">
    <source>
        <dbReference type="Proteomes" id="UP000243250"/>
    </source>
</evidence>
<protein>
    <submittedName>
        <fullName evidence="3">2,4-dienoyl-CoA reductase</fullName>
    </submittedName>
</protein>
<dbReference type="Proteomes" id="UP000243250">
    <property type="component" value="Unassembled WGS sequence"/>
</dbReference>
<dbReference type="GO" id="GO:0010181">
    <property type="term" value="F:FMN binding"/>
    <property type="evidence" value="ECO:0007669"/>
    <property type="project" value="InterPro"/>
</dbReference>
<name>A0A1I6FR99_9EURY</name>
<feature type="compositionally biased region" description="Low complexity" evidence="1">
    <location>
        <begin position="367"/>
        <end position="379"/>
    </location>
</feature>
<evidence type="ECO:0000259" key="2">
    <source>
        <dbReference type="Pfam" id="PF00724"/>
    </source>
</evidence>
<organism evidence="3 4">
    <name type="scientific">Halogeometricum limi</name>
    <dbReference type="NCBI Taxonomy" id="555875"/>
    <lineage>
        <taxon>Archaea</taxon>
        <taxon>Methanobacteriati</taxon>
        <taxon>Methanobacteriota</taxon>
        <taxon>Stenosarchaea group</taxon>
        <taxon>Halobacteria</taxon>
        <taxon>Halobacteriales</taxon>
        <taxon>Haloferacaceae</taxon>
        <taxon>Halogeometricum</taxon>
    </lineage>
</organism>
<accession>A0A1I6FR99</accession>
<feature type="domain" description="NADH:flavin oxidoreductase/NADH oxidase N-terminal" evidence="2">
    <location>
        <begin position="7"/>
        <end position="343"/>
    </location>
</feature>
<dbReference type="OrthoDB" id="122964at2157"/>
<dbReference type="InterPro" id="IPR001155">
    <property type="entry name" value="OxRdtase_FMN_N"/>
</dbReference>
<evidence type="ECO:0000313" key="3">
    <source>
        <dbReference type="EMBL" id="SFR32443.1"/>
    </source>
</evidence>
<dbReference type="CDD" id="cd02803">
    <property type="entry name" value="OYE_like_FMN_family"/>
    <property type="match status" value="1"/>
</dbReference>
<dbReference type="Gene3D" id="3.20.20.70">
    <property type="entry name" value="Aldolase class I"/>
    <property type="match status" value="1"/>
</dbReference>
<dbReference type="SUPFAM" id="SSF51395">
    <property type="entry name" value="FMN-linked oxidoreductases"/>
    <property type="match status" value="1"/>
</dbReference>
<dbReference type="InterPro" id="IPR013785">
    <property type="entry name" value="Aldolase_TIM"/>
</dbReference>
<dbReference type="AlphaFoldDB" id="A0A1I6FR99"/>
<reference evidence="4" key="1">
    <citation type="submission" date="2016-10" db="EMBL/GenBank/DDBJ databases">
        <authorList>
            <person name="Varghese N."/>
            <person name="Submissions S."/>
        </authorList>
    </citation>
    <scope>NUCLEOTIDE SEQUENCE [LARGE SCALE GENOMIC DNA]</scope>
    <source>
        <strain evidence="4">CGMCC 1.8711</strain>
    </source>
</reference>
<feature type="region of interest" description="Disordered" evidence="1">
    <location>
        <begin position="113"/>
        <end position="140"/>
    </location>
</feature>
<evidence type="ECO:0000256" key="1">
    <source>
        <dbReference type="SAM" id="MobiDB-lite"/>
    </source>
</evidence>
<dbReference type="PANTHER" id="PTHR22893">
    <property type="entry name" value="NADH OXIDOREDUCTASE-RELATED"/>
    <property type="match status" value="1"/>
</dbReference>
<sequence length="379" mass="39940">MTDADPLFESTALNGLELGNRVGLAPMTRVSATDDGRATDEMARYYTKFADGGFSFLLTEGTYTDDAYSQGYLNQPGLVTDEQVEAWTTVTEAVHDAGAPIFAQLMHAGAQAQGNPHVEGDETLAPSAVQPPGEKAEAYGGTGEFAVPTEATREDLDAAREGFVDAARNAQEAGFDGVEIHGANGYLLNEFLASDTNQRDDEFGGDPEARVRYPASVVEAVAEELPEEFVVGVRVSQTKVVDDSYEWAEGEEAAEAFFEAFSAAGADYVHVTEPDITAPAFGDEGPTLAEYAVEYGDAPVVANGGLGDPDTARSVLRTGADLLTLGTSALANPDWPHRVAAGDELDGFDPAEFLVPSAELSTHEIPTEASPATETAADD</sequence>
<dbReference type="InterPro" id="IPR045247">
    <property type="entry name" value="Oye-like"/>
</dbReference>
<dbReference type="Pfam" id="PF00724">
    <property type="entry name" value="Oxidored_FMN"/>
    <property type="match status" value="1"/>
</dbReference>
<feature type="region of interest" description="Disordered" evidence="1">
    <location>
        <begin position="359"/>
        <end position="379"/>
    </location>
</feature>
<dbReference type="GO" id="GO:0016491">
    <property type="term" value="F:oxidoreductase activity"/>
    <property type="evidence" value="ECO:0007669"/>
    <property type="project" value="InterPro"/>
</dbReference>
<keyword evidence="4" id="KW-1185">Reference proteome</keyword>
<gene>
    <name evidence="3" type="ORF">SAMN04488124_0123</name>
</gene>
<dbReference type="EMBL" id="FOYS01000001">
    <property type="protein sequence ID" value="SFR32443.1"/>
    <property type="molecule type" value="Genomic_DNA"/>
</dbReference>
<dbReference type="STRING" id="555875.SAMN04488124_0123"/>